<evidence type="ECO:0000313" key="3">
    <source>
        <dbReference type="Proteomes" id="UP001500689"/>
    </source>
</evidence>
<organism evidence="2 3">
    <name type="scientific">Amycolatopsis ultiminotia</name>
    <dbReference type="NCBI Taxonomy" id="543629"/>
    <lineage>
        <taxon>Bacteria</taxon>
        <taxon>Bacillati</taxon>
        <taxon>Actinomycetota</taxon>
        <taxon>Actinomycetes</taxon>
        <taxon>Pseudonocardiales</taxon>
        <taxon>Pseudonocardiaceae</taxon>
        <taxon>Amycolatopsis</taxon>
    </lineage>
</organism>
<dbReference type="PANTHER" id="PTHR33498:SF1">
    <property type="entry name" value="TRANSPOSASE FOR INSERTION SEQUENCE ELEMENT IS1557"/>
    <property type="match status" value="1"/>
</dbReference>
<keyword evidence="3" id="KW-1185">Reference proteome</keyword>
<proteinExistence type="predicted"/>
<feature type="domain" description="Transposase IS204/IS1001/IS1096/IS1165 DDE" evidence="1">
    <location>
        <begin position="52"/>
        <end position="123"/>
    </location>
</feature>
<comment type="caution">
    <text evidence="2">The sequence shown here is derived from an EMBL/GenBank/DDBJ whole genome shotgun (WGS) entry which is preliminary data.</text>
</comment>
<dbReference type="Proteomes" id="UP001500689">
    <property type="component" value="Unassembled WGS sequence"/>
</dbReference>
<dbReference type="Pfam" id="PF01610">
    <property type="entry name" value="DDE_Tnp_ISL3"/>
    <property type="match status" value="1"/>
</dbReference>
<dbReference type="InterPro" id="IPR047951">
    <property type="entry name" value="Transpos_ISL3"/>
</dbReference>
<evidence type="ECO:0000259" key="1">
    <source>
        <dbReference type="Pfam" id="PF01610"/>
    </source>
</evidence>
<sequence length="127" mass="13670">MNPTGLSAHHSTGPLSSARSAATSVGACPEMTALAILVGSLAALRTPTAGNDARLSDWIDRARAEDLPRLHAYTRGLQFDRETVNAARTQPFHSGWIEGVNTKTKTIKRQICGRAGFPLLRHRILLG</sequence>
<evidence type="ECO:0000313" key="2">
    <source>
        <dbReference type="EMBL" id="GAA3561933.1"/>
    </source>
</evidence>
<accession>A0ABP6X857</accession>
<dbReference type="EMBL" id="BAAAZN010000012">
    <property type="protein sequence ID" value="GAA3561933.1"/>
    <property type="molecule type" value="Genomic_DNA"/>
</dbReference>
<name>A0ABP6X857_9PSEU</name>
<reference evidence="3" key="1">
    <citation type="journal article" date="2019" name="Int. J. Syst. Evol. Microbiol.">
        <title>The Global Catalogue of Microorganisms (GCM) 10K type strain sequencing project: providing services to taxonomists for standard genome sequencing and annotation.</title>
        <authorList>
            <consortium name="The Broad Institute Genomics Platform"/>
            <consortium name="The Broad Institute Genome Sequencing Center for Infectious Disease"/>
            <person name="Wu L."/>
            <person name="Ma J."/>
        </authorList>
    </citation>
    <scope>NUCLEOTIDE SEQUENCE [LARGE SCALE GENOMIC DNA]</scope>
    <source>
        <strain evidence="3">JCM 16898</strain>
    </source>
</reference>
<protein>
    <recommendedName>
        <fullName evidence="1">Transposase IS204/IS1001/IS1096/IS1165 DDE domain-containing protein</fullName>
    </recommendedName>
</protein>
<dbReference type="InterPro" id="IPR002560">
    <property type="entry name" value="Transposase_DDE"/>
</dbReference>
<gene>
    <name evidence="2" type="ORF">GCM10022222_52110</name>
</gene>
<dbReference type="PANTHER" id="PTHR33498">
    <property type="entry name" value="TRANSPOSASE FOR INSERTION SEQUENCE ELEMENT IS1557"/>
    <property type="match status" value="1"/>
</dbReference>